<evidence type="ECO:0000313" key="2">
    <source>
        <dbReference type="EMBL" id="KIJ29447.1"/>
    </source>
</evidence>
<protein>
    <submittedName>
        <fullName evidence="2">Uncharacterized protein</fullName>
    </submittedName>
</protein>
<dbReference type="Proteomes" id="UP000054279">
    <property type="component" value="Unassembled WGS sequence"/>
</dbReference>
<gene>
    <name evidence="2" type="ORF">M422DRAFT_36928</name>
</gene>
<reference evidence="2 3" key="1">
    <citation type="submission" date="2014-06" db="EMBL/GenBank/DDBJ databases">
        <title>Evolutionary Origins and Diversification of the Mycorrhizal Mutualists.</title>
        <authorList>
            <consortium name="DOE Joint Genome Institute"/>
            <consortium name="Mycorrhizal Genomics Consortium"/>
            <person name="Kohler A."/>
            <person name="Kuo A."/>
            <person name="Nagy L.G."/>
            <person name="Floudas D."/>
            <person name="Copeland A."/>
            <person name="Barry K.W."/>
            <person name="Cichocki N."/>
            <person name="Veneault-Fourrey C."/>
            <person name="LaButti K."/>
            <person name="Lindquist E.A."/>
            <person name="Lipzen A."/>
            <person name="Lundell T."/>
            <person name="Morin E."/>
            <person name="Murat C."/>
            <person name="Riley R."/>
            <person name="Ohm R."/>
            <person name="Sun H."/>
            <person name="Tunlid A."/>
            <person name="Henrissat B."/>
            <person name="Grigoriev I.V."/>
            <person name="Hibbett D.S."/>
            <person name="Martin F."/>
        </authorList>
    </citation>
    <scope>NUCLEOTIDE SEQUENCE [LARGE SCALE GENOMIC DNA]</scope>
    <source>
        <strain evidence="2 3">SS14</strain>
    </source>
</reference>
<organism evidence="2 3">
    <name type="scientific">Sphaerobolus stellatus (strain SS14)</name>
    <dbReference type="NCBI Taxonomy" id="990650"/>
    <lineage>
        <taxon>Eukaryota</taxon>
        <taxon>Fungi</taxon>
        <taxon>Dikarya</taxon>
        <taxon>Basidiomycota</taxon>
        <taxon>Agaricomycotina</taxon>
        <taxon>Agaricomycetes</taxon>
        <taxon>Phallomycetidae</taxon>
        <taxon>Geastrales</taxon>
        <taxon>Sphaerobolaceae</taxon>
        <taxon>Sphaerobolus</taxon>
    </lineage>
</organism>
<feature type="transmembrane region" description="Helical" evidence="1">
    <location>
        <begin position="6"/>
        <end position="27"/>
    </location>
</feature>
<dbReference type="HOGENOM" id="CLU_2980590_0_0_1"/>
<evidence type="ECO:0000256" key="1">
    <source>
        <dbReference type="SAM" id="Phobius"/>
    </source>
</evidence>
<keyword evidence="1" id="KW-1133">Transmembrane helix</keyword>
<dbReference type="EMBL" id="KN837282">
    <property type="protein sequence ID" value="KIJ29447.1"/>
    <property type="molecule type" value="Genomic_DNA"/>
</dbReference>
<keyword evidence="3" id="KW-1185">Reference proteome</keyword>
<name>A0A0C9UKX5_SPHS4</name>
<dbReference type="AlphaFoldDB" id="A0A0C9UKX5"/>
<sequence>MNLRRLFRGGAFGVVRSLVVIICGIGLRRKQEKGEAYDAVDRLNGLAQRYAGLRYRRS</sequence>
<keyword evidence="1" id="KW-0812">Transmembrane</keyword>
<keyword evidence="1" id="KW-0472">Membrane</keyword>
<accession>A0A0C9UKX5</accession>
<proteinExistence type="predicted"/>
<evidence type="ECO:0000313" key="3">
    <source>
        <dbReference type="Proteomes" id="UP000054279"/>
    </source>
</evidence>